<accession>A0A845B697</accession>
<evidence type="ECO:0000313" key="2">
    <source>
        <dbReference type="Proteomes" id="UP000431922"/>
    </source>
</evidence>
<sequence length="154" mass="16763">MYAFVDRPVTSLDRGGRFMVWAIRSWVKSVHEIRCPCTAIGPAFAQGGIIAGLPHFHMFMLVLSRNSLETFRYGQLQCNRVHEHEALVLSLISGIRLSRPTALRSTAALMIEEDAVNDLIDAAVSLGSVVSGAGLLPGLPGPACMNPDSRRQSF</sequence>
<organism evidence="1 2">
    <name type="scientific">Allopontixanthobacter sediminis</name>
    <dbReference type="NCBI Taxonomy" id="1689985"/>
    <lineage>
        <taxon>Bacteria</taxon>
        <taxon>Pseudomonadati</taxon>
        <taxon>Pseudomonadota</taxon>
        <taxon>Alphaproteobacteria</taxon>
        <taxon>Sphingomonadales</taxon>
        <taxon>Erythrobacteraceae</taxon>
        <taxon>Allopontixanthobacter</taxon>
    </lineage>
</organism>
<name>A0A845B697_9SPHN</name>
<evidence type="ECO:0000313" key="1">
    <source>
        <dbReference type="EMBL" id="MXP45676.1"/>
    </source>
</evidence>
<dbReference type="Proteomes" id="UP000431922">
    <property type="component" value="Unassembled WGS sequence"/>
</dbReference>
<dbReference type="AlphaFoldDB" id="A0A845B697"/>
<comment type="caution">
    <text evidence="1">The sequence shown here is derived from an EMBL/GenBank/DDBJ whole genome shotgun (WGS) entry which is preliminary data.</text>
</comment>
<gene>
    <name evidence="1" type="ORF">GRI65_14580</name>
</gene>
<dbReference type="RefSeq" id="WP_160757321.1">
    <property type="nucleotide sequence ID" value="NZ_WTYL01000005.1"/>
</dbReference>
<keyword evidence="2" id="KW-1185">Reference proteome</keyword>
<reference evidence="1 2" key="1">
    <citation type="submission" date="2019-12" db="EMBL/GenBank/DDBJ databases">
        <title>Genomic-based taxomic classification of the family Erythrobacteraceae.</title>
        <authorList>
            <person name="Xu L."/>
        </authorList>
    </citation>
    <scope>NUCLEOTIDE SEQUENCE [LARGE SCALE GENOMIC DNA]</scope>
    <source>
        <strain evidence="1 2">KCTC 42453</strain>
    </source>
</reference>
<dbReference type="OrthoDB" id="7360669at2"/>
<protein>
    <submittedName>
        <fullName evidence="1">Uncharacterized protein</fullName>
    </submittedName>
</protein>
<dbReference type="EMBL" id="WTYL01000005">
    <property type="protein sequence ID" value="MXP45676.1"/>
    <property type="molecule type" value="Genomic_DNA"/>
</dbReference>
<proteinExistence type="predicted"/>